<dbReference type="PANTHER" id="PTHR34385:SF1">
    <property type="entry name" value="PEPTIDOGLYCAN L-ALANYL-D-GLUTAMATE ENDOPEPTIDASE CWLK"/>
    <property type="match status" value="1"/>
</dbReference>
<proteinExistence type="predicted"/>
<organism evidence="2">
    <name type="scientific">uncultured Caudovirales phage</name>
    <dbReference type="NCBI Taxonomy" id="2100421"/>
    <lineage>
        <taxon>Viruses</taxon>
        <taxon>Duplodnaviria</taxon>
        <taxon>Heunggongvirae</taxon>
        <taxon>Uroviricota</taxon>
        <taxon>Caudoviricetes</taxon>
        <taxon>Peduoviridae</taxon>
        <taxon>Maltschvirus</taxon>
        <taxon>Maltschvirus maltsch</taxon>
    </lineage>
</organism>
<dbReference type="Pfam" id="PF02557">
    <property type="entry name" value="VanY"/>
    <property type="match status" value="1"/>
</dbReference>
<dbReference type="InterPro" id="IPR052179">
    <property type="entry name" value="DD-CPase-like"/>
</dbReference>
<keyword evidence="2" id="KW-0645">Protease</keyword>
<feature type="domain" description="D-alanyl-D-alanine carboxypeptidase-like core" evidence="1">
    <location>
        <begin position="47"/>
        <end position="167"/>
    </location>
</feature>
<accession>A0A6J5NIW6</accession>
<keyword evidence="2" id="KW-0378">Hydrolase</keyword>
<name>A0A6J5NIW6_9CAUD</name>
<sequence length="192" mass="21845">MPPKYPYKKMVLPKELASMKDETGKLTVEQLKVAPNDAKFWKWAGIAFSQMFNDAEKAGIKLQNIGDYRSYEQQLAMFNERYSTKDGGRKPQVTRTWDGKTYYLKPGMSPSSSPGRSNHGLGLAIDINVTKAEVLNWLCENAPKYGFYLQSDDPKSPEFENWHWQYVCGDATPEAVKTRYETNQAKKAAKGK</sequence>
<dbReference type="Gene3D" id="3.30.1380.10">
    <property type="match status" value="1"/>
</dbReference>
<evidence type="ECO:0000259" key="1">
    <source>
        <dbReference type="Pfam" id="PF02557"/>
    </source>
</evidence>
<dbReference type="InterPro" id="IPR009045">
    <property type="entry name" value="Zn_M74/Hedgehog-like"/>
</dbReference>
<evidence type="ECO:0000313" key="2">
    <source>
        <dbReference type="EMBL" id="CAB4156848.1"/>
    </source>
</evidence>
<dbReference type="CDD" id="cd14814">
    <property type="entry name" value="Peptidase_M15"/>
    <property type="match status" value="1"/>
</dbReference>
<dbReference type="PANTHER" id="PTHR34385">
    <property type="entry name" value="D-ALANYL-D-ALANINE CARBOXYPEPTIDASE"/>
    <property type="match status" value="1"/>
</dbReference>
<reference evidence="2" key="1">
    <citation type="submission" date="2020-04" db="EMBL/GenBank/DDBJ databases">
        <authorList>
            <person name="Chiriac C."/>
            <person name="Salcher M."/>
            <person name="Ghai R."/>
            <person name="Kavagutti S V."/>
        </authorList>
    </citation>
    <scope>NUCLEOTIDE SEQUENCE</scope>
</reference>
<dbReference type="SUPFAM" id="SSF55166">
    <property type="entry name" value="Hedgehog/DD-peptidase"/>
    <property type="match status" value="1"/>
</dbReference>
<dbReference type="InterPro" id="IPR003709">
    <property type="entry name" value="VanY-like_core_dom"/>
</dbReference>
<dbReference type="GO" id="GO:0006508">
    <property type="term" value="P:proteolysis"/>
    <property type="evidence" value="ECO:0007669"/>
    <property type="project" value="InterPro"/>
</dbReference>
<dbReference type="EMBL" id="LR796639">
    <property type="protein sequence ID" value="CAB4156848.1"/>
    <property type="molecule type" value="Genomic_DNA"/>
</dbReference>
<protein>
    <submittedName>
        <fullName evidence="2">VanY D-alanyl-D-alanine carboxypeptidase</fullName>
    </submittedName>
</protein>
<gene>
    <name evidence="2" type="ORF">UFOVP658_188</name>
</gene>
<keyword evidence="2" id="KW-0121">Carboxypeptidase</keyword>
<dbReference type="GO" id="GO:0004180">
    <property type="term" value="F:carboxypeptidase activity"/>
    <property type="evidence" value="ECO:0007669"/>
    <property type="project" value="UniProtKB-KW"/>
</dbReference>